<dbReference type="GO" id="GO:0016887">
    <property type="term" value="F:ATP hydrolysis activity"/>
    <property type="evidence" value="ECO:0007669"/>
    <property type="project" value="InterPro"/>
</dbReference>
<reference evidence="12 13" key="2">
    <citation type="journal article" date="2015" name="BMC Genomics">
        <title>Analysis of three genomes within the thermophilic bacterial species Caldanaerobacter subterraneus with a focus on carbon monoxide dehydrogenase evolution and hydrolase diversity.</title>
        <authorList>
            <person name="Sant'Anna F.H."/>
            <person name="Lebedinsky A.V."/>
            <person name="Sokolova T.G."/>
            <person name="Robb F.T."/>
            <person name="Gonzalez J.M."/>
        </authorList>
    </citation>
    <scope>NUCLEOTIDE SEQUENCE [LARGE SCALE GENOMIC DNA]</scope>
    <source>
        <strain evidence="12 13">DSM 12653</strain>
    </source>
</reference>
<dbReference type="FunFam" id="3.40.50.300:FF:000287">
    <property type="entry name" value="Multidrug ABC transporter ATP-binding protein"/>
    <property type="match status" value="1"/>
</dbReference>
<reference evidence="12 13" key="1">
    <citation type="submission" date="2008-07" db="EMBL/GenBank/DDBJ databases">
        <authorList>
            <person name="Gonzalez J."/>
            <person name="Sokolova T."/>
            <person name="Ferriera S."/>
            <person name="Johnson J."/>
            <person name="Kravitz S."/>
            <person name="Beeson K."/>
            <person name="Sutton G."/>
            <person name="Rogers Y.-H."/>
            <person name="Friedman R."/>
            <person name="Frazier M."/>
            <person name="Venter J.C."/>
        </authorList>
    </citation>
    <scope>NUCLEOTIDE SEQUENCE [LARGE SCALE GENOMIC DNA]</scope>
    <source>
        <strain evidence="12 13">DSM 12653</strain>
    </source>
</reference>
<accession>A0A0F5PNY2</accession>
<dbReference type="PANTHER" id="PTHR43394:SF1">
    <property type="entry name" value="ATP-BINDING CASSETTE SUB-FAMILY B MEMBER 10, MITOCHONDRIAL"/>
    <property type="match status" value="1"/>
</dbReference>
<dbReference type="Pfam" id="PF00664">
    <property type="entry name" value="ABC_membrane"/>
    <property type="match status" value="1"/>
</dbReference>
<keyword evidence="3" id="KW-1003">Cell membrane</keyword>
<dbReference type="InterPro" id="IPR017871">
    <property type="entry name" value="ABC_transporter-like_CS"/>
</dbReference>
<dbReference type="Gene3D" id="1.20.1560.10">
    <property type="entry name" value="ABC transporter type 1, transmembrane domain"/>
    <property type="match status" value="1"/>
</dbReference>
<evidence type="ECO:0000256" key="5">
    <source>
        <dbReference type="ARBA" id="ARBA00022741"/>
    </source>
</evidence>
<dbReference type="InterPro" id="IPR039421">
    <property type="entry name" value="Type_1_exporter"/>
</dbReference>
<keyword evidence="6" id="KW-0067">ATP-binding</keyword>
<dbReference type="Pfam" id="PF00005">
    <property type="entry name" value="ABC_tran"/>
    <property type="match status" value="1"/>
</dbReference>
<comment type="subcellular location">
    <subcellularLocation>
        <location evidence="1">Cell membrane</location>
        <topology evidence="1">Multi-pass membrane protein</topology>
    </subcellularLocation>
</comment>
<reference evidence="13" key="3">
    <citation type="submission" date="2015-02" db="EMBL/GenBank/DDBJ databases">
        <title>Genome analysis of three genomes within the thermophilic hydrogenogenic bacterial species Caldanaerobacter subterraneus.</title>
        <authorList>
            <person name="Sant'Anna F.H."/>
            <person name="Lebedinsky A."/>
            <person name="Sokolova T."/>
            <person name="Robb F.T."/>
            <person name="Gonzalez J.M."/>
        </authorList>
    </citation>
    <scope>NUCLEOTIDE SEQUENCE [LARGE SCALE GENOMIC DNA]</scope>
    <source>
        <strain evidence="13">DSM 12653</strain>
    </source>
</reference>
<feature type="transmembrane region" description="Helical" evidence="9">
    <location>
        <begin position="74"/>
        <end position="95"/>
    </location>
</feature>
<dbReference type="SUPFAM" id="SSF52540">
    <property type="entry name" value="P-loop containing nucleoside triphosphate hydrolases"/>
    <property type="match status" value="1"/>
</dbReference>
<dbReference type="PROSITE" id="PS50893">
    <property type="entry name" value="ABC_TRANSPORTER_2"/>
    <property type="match status" value="1"/>
</dbReference>
<dbReference type="Gene3D" id="3.40.50.300">
    <property type="entry name" value="P-loop containing nucleotide triphosphate hydrolases"/>
    <property type="match status" value="1"/>
</dbReference>
<dbReference type="PANTHER" id="PTHR43394">
    <property type="entry name" value="ATP-DEPENDENT PERMEASE MDL1, MITOCHONDRIAL"/>
    <property type="match status" value="1"/>
</dbReference>
<dbReference type="PROSITE" id="PS00211">
    <property type="entry name" value="ABC_TRANSPORTER_1"/>
    <property type="match status" value="1"/>
</dbReference>
<dbReference type="GO" id="GO:0015421">
    <property type="term" value="F:ABC-type oligopeptide transporter activity"/>
    <property type="evidence" value="ECO:0007669"/>
    <property type="project" value="TreeGrafter"/>
</dbReference>
<dbReference type="CDD" id="cd18544">
    <property type="entry name" value="ABC_6TM_TmrA_like"/>
    <property type="match status" value="1"/>
</dbReference>
<feature type="transmembrane region" description="Helical" evidence="9">
    <location>
        <begin position="259"/>
        <end position="283"/>
    </location>
</feature>
<name>A0A0F5PNY2_9THEO</name>
<dbReference type="Proteomes" id="UP000010146">
    <property type="component" value="Unassembled WGS sequence"/>
</dbReference>
<evidence type="ECO:0000259" key="10">
    <source>
        <dbReference type="PROSITE" id="PS50893"/>
    </source>
</evidence>
<sequence>MIKMEYQQEEIMTKPFDWKIMKRLLTYAKPYWFYILIGVIAILLVTVSNLLRPYLVQQAIDNYINNPHISKEQAIQGVIRIGSLYIVIITVAFLINYGQVYLIQYTGQKIIFNLRQQIFEHLQKLSLSFFDRNPVGRLVTRVTNDTDTLNEMYTSVITNLFNDVFIIAGIVIAMVSYNLKLAFIALSTTPLILTGMYIYRKLASQAYRLVRVRLARINAFLSEHISGMKIVQLFVTENKKMEEFKKINKEYYDANMRQLTIFAIFRPSMDVIYSLTLALLIWYGGRDIIAGKIEFGVLYAFVNYLQQLFQPIFDISEKYDILQSAMASAERIFILLDTKEEVKDPENPIPLEEVKGKIEFKNVWFSYNGKEWVLKDVSFEVNPGETVAFVGATGAGKTSIINLLCRFYDIQKGEILIDGIDIRKVRQQDLRKHIGIVLQDVFLFTGDIKSNIRLNNKNITDNDIYRVAKYVNAHQFIKKLPEGYNSKVTERGSTLSAGQRQLLAFARALAFNPKILVLDEATANIDTETERLIQDALEKLTKGRTTLVIAHRLSTIQHADKIIVLHKGRIREIGTHQELLQKKGLYYNLYMLQYKDQLSESKIS</sequence>
<protein>
    <submittedName>
        <fullName evidence="12">ABC-type multidrug/protein/lipid transport system, ATPase component</fullName>
    </submittedName>
</protein>
<dbReference type="PROSITE" id="PS50929">
    <property type="entry name" value="ABC_TM1F"/>
    <property type="match status" value="1"/>
</dbReference>
<evidence type="ECO:0000256" key="1">
    <source>
        <dbReference type="ARBA" id="ARBA00004651"/>
    </source>
</evidence>
<dbReference type="InterPro" id="IPR036640">
    <property type="entry name" value="ABC1_TM_sf"/>
</dbReference>
<feature type="domain" description="ABC transporter" evidence="10">
    <location>
        <begin position="358"/>
        <end position="592"/>
    </location>
</feature>
<feature type="transmembrane region" description="Helical" evidence="9">
    <location>
        <begin position="181"/>
        <end position="199"/>
    </location>
</feature>
<feature type="transmembrane region" description="Helical" evidence="9">
    <location>
        <begin position="31"/>
        <end position="54"/>
    </location>
</feature>
<evidence type="ECO:0000256" key="3">
    <source>
        <dbReference type="ARBA" id="ARBA00022475"/>
    </source>
</evidence>
<dbReference type="EMBL" id="ABXP02000052">
    <property type="protein sequence ID" value="KKC30096.1"/>
    <property type="molecule type" value="Genomic_DNA"/>
</dbReference>
<gene>
    <name evidence="12" type="ORF">CDSM653_00881</name>
</gene>
<dbReference type="SUPFAM" id="SSF90123">
    <property type="entry name" value="ABC transporter transmembrane region"/>
    <property type="match status" value="1"/>
</dbReference>
<keyword evidence="8 9" id="KW-0472">Membrane</keyword>
<evidence type="ECO:0000256" key="8">
    <source>
        <dbReference type="ARBA" id="ARBA00023136"/>
    </source>
</evidence>
<feature type="transmembrane region" description="Helical" evidence="9">
    <location>
        <begin position="156"/>
        <end position="175"/>
    </location>
</feature>
<dbReference type="AlphaFoldDB" id="A0A0F5PNY2"/>
<evidence type="ECO:0000313" key="12">
    <source>
        <dbReference type="EMBL" id="KKC30096.1"/>
    </source>
</evidence>
<dbReference type="GO" id="GO:0005524">
    <property type="term" value="F:ATP binding"/>
    <property type="evidence" value="ECO:0007669"/>
    <property type="project" value="UniProtKB-KW"/>
</dbReference>
<keyword evidence="5" id="KW-0547">Nucleotide-binding</keyword>
<dbReference type="InterPro" id="IPR027417">
    <property type="entry name" value="P-loop_NTPase"/>
</dbReference>
<evidence type="ECO:0000256" key="4">
    <source>
        <dbReference type="ARBA" id="ARBA00022692"/>
    </source>
</evidence>
<keyword evidence="7 9" id="KW-1133">Transmembrane helix</keyword>
<comment type="caution">
    <text evidence="12">The sequence shown here is derived from an EMBL/GenBank/DDBJ whole genome shotgun (WGS) entry which is preliminary data.</text>
</comment>
<dbReference type="FunFam" id="1.20.1560.10:FF:000011">
    <property type="entry name" value="Multidrug ABC transporter ATP-binding protein"/>
    <property type="match status" value="1"/>
</dbReference>
<evidence type="ECO:0000313" key="13">
    <source>
        <dbReference type="Proteomes" id="UP000010146"/>
    </source>
</evidence>
<dbReference type="SMART" id="SM00382">
    <property type="entry name" value="AAA"/>
    <property type="match status" value="1"/>
</dbReference>
<dbReference type="InterPro" id="IPR011527">
    <property type="entry name" value="ABC1_TM_dom"/>
</dbReference>
<dbReference type="InterPro" id="IPR003439">
    <property type="entry name" value="ABC_transporter-like_ATP-bd"/>
</dbReference>
<proteinExistence type="predicted"/>
<keyword evidence="2" id="KW-0813">Transport</keyword>
<keyword evidence="4 9" id="KW-0812">Transmembrane</keyword>
<dbReference type="GO" id="GO:0005886">
    <property type="term" value="C:plasma membrane"/>
    <property type="evidence" value="ECO:0007669"/>
    <property type="project" value="UniProtKB-SubCell"/>
</dbReference>
<evidence type="ECO:0000256" key="2">
    <source>
        <dbReference type="ARBA" id="ARBA00022448"/>
    </source>
</evidence>
<dbReference type="CDD" id="cd03254">
    <property type="entry name" value="ABCC_Glucan_exporter_like"/>
    <property type="match status" value="1"/>
</dbReference>
<dbReference type="InterPro" id="IPR003593">
    <property type="entry name" value="AAA+_ATPase"/>
</dbReference>
<evidence type="ECO:0000259" key="11">
    <source>
        <dbReference type="PROSITE" id="PS50929"/>
    </source>
</evidence>
<evidence type="ECO:0000256" key="9">
    <source>
        <dbReference type="SAM" id="Phobius"/>
    </source>
</evidence>
<organism evidence="12 13">
    <name type="scientific">Caldanaerobacter subterraneus subsp. pacificus DSM 12653</name>
    <dbReference type="NCBI Taxonomy" id="391606"/>
    <lineage>
        <taxon>Bacteria</taxon>
        <taxon>Bacillati</taxon>
        <taxon>Bacillota</taxon>
        <taxon>Clostridia</taxon>
        <taxon>Thermoanaerobacterales</taxon>
        <taxon>Thermoanaerobacteraceae</taxon>
        <taxon>Caldanaerobacter</taxon>
    </lineage>
</organism>
<evidence type="ECO:0000256" key="6">
    <source>
        <dbReference type="ARBA" id="ARBA00022840"/>
    </source>
</evidence>
<evidence type="ECO:0000256" key="7">
    <source>
        <dbReference type="ARBA" id="ARBA00022989"/>
    </source>
</evidence>
<feature type="domain" description="ABC transmembrane type-1" evidence="11">
    <location>
        <begin position="36"/>
        <end position="324"/>
    </location>
</feature>